<organism evidence="2 3">
    <name type="scientific">Chelatococcus composti</name>
    <dbReference type="NCBI Taxonomy" id="1743235"/>
    <lineage>
        <taxon>Bacteria</taxon>
        <taxon>Pseudomonadati</taxon>
        <taxon>Pseudomonadota</taxon>
        <taxon>Alphaproteobacteria</taxon>
        <taxon>Hyphomicrobiales</taxon>
        <taxon>Chelatococcaceae</taxon>
        <taxon>Chelatococcus</taxon>
    </lineage>
</organism>
<evidence type="ECO:0000256" key="1">
    <source>
        <dbReference type="SAM" id="Phobius"/>
    </source>
</evidence>
<gene>
    <name evidence="2" type="ORF">HNQ73_001109</name>
</gene>
<keyword evidence="3" id="KW-1185">Reference proteome</keyword>
<dbReference type="InterPro" id="IPR024399">
    <property type="entry name" value="DUF2628"/>
</dbReference>
<dbReference type="Pfam" id="PF10947">
    <property type="entry name" value="DUF2628"/>
    <property type="match status" value="1"/>
</dbReference>
<feature type="transmembrane region" description="Helical" evidence="1">
    <location>
        <begin position="47"/>
        <end position="64"/>
    </location>
</feature>
<evidence type="ECO:0008006" key="4">
    <source>
        <dbReference type="Google" id="ProtNLM"/>
    </source>
</evidence>
<evidence type="ECO:0000313" key="2">
    <source>
        <dbReference type="EMBL" id="MBB6167491.1"/>
    </source>
</evidence>
<keyword evidence="1" id="KW-0812">Transmembrane</keyword>
<protein>
    <recommendedName>
        <fullName evidence="4">DUF2628 domain-containing protein</fullName>
    </recommendedName>
</protein>
<comment type="caution">
    <text evidence="2">The sequence shown here is derived from an EMBL/GenBank/DDBJ whole genome shotgun (WGS) entry which is preliminary data.</text>
</comment>
<sequence>MAVYTLHVPAGAKPGDARALEEAVVVKDGIAWWTLVFPLLWFLWNRLWLGALTAFSAMVFVTLAERVFNLSPGATMLLGLLFVLLLALEANGFRRRALERRGFSMVDAVVADSLESAEARAFARWLSRETPTPAPRSPLAVPAAMPFPAREVPVIGLFPETERRP</sequence>
<reference evidence="2 3" key="1">
    <citation type="submission" date="2020-08" db="EMBL/GenBank/DDBJ databases">
        <title>Genomic Encyclopedia of Type Strains, Phase IV (KMG-IV): sequencing the most valuable type-strain genomes for metagenomic binning, comparative biology and taxonomic classification.</title>
        <authorList>
            <person name="Goeker M."/>
        </authorList>
    </citation>
    <scope>NUCLEOTIDE SEQUENCE [LARGE SCALE GENOMIC DNA]</scope>
    <source>
        <strain evidence="2 3">DSM 101465</strain>
    </source>
</reference>
<dbReference type="RefSeq" id="WP_183333055.1">
    <property type="nucleotide sequence ID" value="NZ_BMHX01000002.1"/>
</dbReference>
<dbReference type="Proteomes" id="UP000588017">
    <property type="component" value="Unassembled WGS sequence"/>
</dbReference>
<feature type="transmembrane region" description="Helical" evidence="1">
    <location>
        <begin position="70"/>
        <end position="88"/>
    </location>
</feature>
<dbReference type="EMBL" id="JACHEH010000002">
    <property type="protein sequence ID" value="MBB6167491.1"/>
    <property type="molecule type" value="Genomic_DNA"/>
</dbReference>
<name>A0A841K4S2_9HYPH</name>
<dbReference type="AlphaFoldDB" id="A0A841K4S2"/>
<accession>A0A841K4S2</accession>
<evidence type="ECO:0000313" key="3">
    <source>
        <dbReference type="Proteomes" id="UP000588017"/>
    </source>
</evidence>
<proteinExistence type="predicted"/>
<keyword evidence="1" id="KW-0472">Membrane</keyword>
<keyword evidence="1" id="KW-1133">Transmembrane helix</keyword>